<sequence>MPSQKSGAIPHAMMFQASNDSELQGSTANSPGDRARLGTDQNAEGSDALQLFPMAPVIPEGVAQPHDSGQPTRAIRVVPHNPRTATASAARIFQSIQEERKQHDSI</sequence>
<feature type="region of interest" description="Disordered" evidence="1">
    <location>
        <begin position="1"/>
        <end position="44"/>
    </location>
</feature>
<evidence type="ECO:0000313" key="3">
    <source>
        <dbReference type="Proteomes" id="UP000250321"/>
    </source>
</evidence>
<organism evidence="2 3">
    <name type="scientific">Prunus yedoensis var. nudiflora</name>
    <dbReference type="NCBI Taxonomy" id="2094558"/>
    <lineage>
        <taxon>Eukaryota</taxon>
        <taxon>Viridiplantae</taxon>
        <taxon>Streptophyta</taxon>
        <taxon>Embryophyta</taxon>
        <taxon>Tracheophyta</taxon>
        <taxon>Spermatophyta</taxon>
        <taxon>Magnoliopsida</taxon>
        <taxon>eudicotyledons</taxon>
        <taxon>Gunneridae</taxon>
        <taxon>Pentapetalae</taxon>
        <taxon>rosids</taxon>
        <taxon>fabids</taxon>
        <taxon>Rosales</taxon>
        <taxon>Rosaceae</taxon>
        <taxon>Amygdaloideae</taxon>
        <taxon>Amygdaleae</taxon>
        <taxon>Prunus</taxon>
    </lineage>
</organism>
<name>A0A314ULN8_PRUYE</name>
<gene>
    <name evidence="2" type="ORF">Pyn_20310</name>
</gene>
<evidence type="ECO:0000256" key="1">
    <source>
        <dbReference type="SAM" id="MobiDB-lite"/>
    </source>
</evidence>
<dbReference type="PANTHER" id="PTHR34281">
    <property type="entry name" value="PROTEIN EARLY FLOWERING 3"/>
    <property type="match status" value="1"/>
</dbReference>
<protein>
    <submittedName>
        <fullName evidence="2">Protein EARLY FLOWERING 3</fullName>
    </submittedName>
</protein>
<keyword evidence="3" id="KW-1185">Reference proteome</keyword>
<dbReference type="OrthoDB" id="1939092at2759"/>
<dbReference type="AlphaFoldDB" id="A0A314ULN8"/>
<dbReference type="EMBL" id="PJQY01003318">
    <property type="protein sequence ID" value="PQM38380.1"/>
    <property type="molecule type" value="Genomic_DNA"/>
</dbReference>
<feature type="compositionally biased region" description="Polar residues" evidence="1">
    <location>
        <begin position="16"/>
        <end position="30"/>
    </location>
</feature>
<dbReference type="InterPro" id="IPR039319">
    <property type="entry name" value="ELF3-like"/>
</dbReference>
<dbReference type="Proteomes" id="UP000250321">
    <property type="component" value="Unassembled WGS sequence"/>
</dbReference>
<dbReference type="STRING" id="2094558.A0A314ULN8"/>
<reference evidence="2 3" key="1">
    <citation type="submission" date="2018-02" db="EMBL/GenBank/DDBJ databases">
        <title>Draft genome of wild Prunus yedoensis var. nudiflora.</title>
        <authorList>
            <person name="Baek S."/>
            <person name="Kim J.-H."/>
            <person name="Choi K."/>
            <person name="Kim G.-B."/>
            <person name="Cho A."/>
            <person name="Jang H."/>
            <person name="Shin C.-H."/>
            <person name="Yu H.-J."/>
            <person name="Mun J.-H."/>
        </authorList>
    </citation>
    <scope>NUCLEOTIDE SEQUENCE [LARGE SCALE GENOMIC DNA]</scope>
    <source>
        <strain evidence="3">cv. Jeju island</strain>
        <tissue evidence="2">Leaf</tissue>
    </source>
</reference>
<evidence type="ECO:0000313" key="2">
    <source>
        <dbReference type="EMBL" id="PQM38380.1"/>
    </source>
</evidence>
<dbReference type="PANTHER" id="PTHR34281:SF2">
    <property type="entry name" value="PROTEIN EARLY FLOWERING 3"/>
    <property type="match status" value="1"/>
</dbReference>
<comment type="caution">
    <text evidence="2">The sequence shown here is derived from an EMBL/GenBank/DDBJ whole genome shotgun (WGS) entry which is preliminary data.</text>
</comment>
<dbReference type="GO" id="GO:2000028">
    <property type="term" value="P:regulation of photoperiodism, flowering"/>
    <property type="evidence" value="ECO:0007669"/>
    <property type="project" value="InterPro"/>
</dbReference>
<accession>A0A314ULN8</accession>
<proteinExistence type="predicted"/>